<evidence type="ECO:0000256" key="6">
    <source>
        <dbReference type="ARBA" id="ARBA00022917"/>
    </source>
</evidence>
<dbReference type="InterPro" id="IPR002376">
    <property type="entry name" value="Formyl_transf_N"/>
</dbReference>
<dbReference type="FunFam" id="3.40.50.12230:FF:000001">
    <property type="entry name" value="Methionyl-tRNA formyltransferase"/>
    <property type="match status" value="1"/>
</dbReference>
<proteinExistence type="inferred from homology"/>
<evidence type="ECO:0000259" key="10">
    <source>
        <dbReference type="Pfam" id="PF02911"/>
    </source>
</evidence>
<dbReference type="InterPro" id="IPR041711">
    <property type="entry name" value="Met-tRNA-FMT_N"/>
</dbReference>
<comment type="similarity">
    <text evidence="2 8">Belongs to the Fmt family.</text>
</comment>
<comment type="catalytic activity">
    <reaction evidence="7 8">
        <text>L-methionyl-tRNA(fMet) + (6R)-10-formyltetrahydrofolate = N-formyl-L-methionyl-tRNA(fMet) + (6S)-5,6,7,8-tetrahydrofolate + H(+)</text>
        <dbReference type="Rhea" id="RHEA:24380"/>
        <dbReference type="Rhea" id="RHEA-COMP:9952"/>
        <dbReference type="Rhea" id="RHEA-COMP:9953"/>
        <dbReference type="ChEBI" id="CHEBI:15378"/>
        <dbReference type="ChEBI" id="CHEBI:57453"/>
        <dbReference type="ChEBI" id="CHEBI:78530"/>
        <dbReference type="ChEBI" id="CHEBI:78844"/>
        <dbReference type="ChEBI" id="CHEBI:195366"/>
        <dbReference type="EC" id="2.1.2.9"/>
    </reaction>
</comment>
<dbReference type="FunFam" id="3.40.50.170:FF:000004">
    <property type="entry name" value="Methionyl-tRNA formyltransferase"/>
    <property type="match status" value="1"/>
</dbReference>
<dbReference type="InterPro" id="IPR001555">
    <property type="entry name" value="GART_AS"/>
</dbReference>
<dbReference type="HAMAP" id="MF_00182">
    <property type="entry name" value="Formyl_trans"/>
    <property type="match status" value="1"/>
</dbReference>
<dbReference type="SUPFAM" id="SSF50486">
    <property type="entry name" value="FMT C-terminal domain-like"/>
    <property type="match status" value="1"/>
</dbReference>
<dbReference type="Gene3D" id="3.10.25.10">
    <property type="entry name" value="Formyl transferase, C-terminal domain"/>
    <property type="match status" value="1"/>
</dbReference>
<name>A0A2P8HY38_9BACI</name>
<dbReference type="Gene3D" id="3.40.50.170">
    <property type="entry name" value="Formyl transferase, N-terminal domain"/>
    <property type="match status" value="1"/>
</dbReference>
<comment type="caution">
    <text evidence="11">The sequence shown here is derived from an EMBL/GenBank/DDBJ whole genome shotgun (WGS) entry which is preliminary data.</text>
</comment>
<dbReference type="InterPro" id="IPR005794">
    <property type="entry name" value="Fmt"/>
</dbReference>
<dbReference type="InterPro" id="IPR036477">
    <property type="entry name" value="Formyl_transf_N_sf"/>
</dbReference>
<dbReference type="EMBL" id="PYAV01000001">
    <property type="protein sequence ID" value="PSL51140.1"/>
    <property type="molecule type" value="Genomic_DNA"/>
</dbReference>
<dbReference type="Pfam" id="PF00551">
    <property type="entry name" value="Formyl_trans_N"/>
    <property type="match status" value="1"/>
</dbReference>
<comment type="function">
    <text evidence="1 8">Attaches a formyl group to the free amino group of methionyl-tRNA(fMet). The formyl group appears to play a dual role in the initiator identity of N-formylmethionyl-tRNA by promoting its recognition by IF2 and preventing the misappropriation of this tRNA by the elongation apparatus.</text>
</comment>
<keyword evidence="12" id="KW-1185">Reference proteome</keyword>
<dbReference type="RefSeq" id="WP_106587226.1">
    <property type="nucleotide sequence ID" value="NZ_PYAV01000001.1"/>
</dbReference>
<dbReference type="EC" id="2.1.2.9" evidence="3 8"/>
<dbReference type="GO" id="GO:0005829">
    <property type="term" value="C:cytosol"/>
    <property type="evidence" value="ECO:0007669"/>
    <property type="project" value="TreeGrafter"/>
</dbReference>
<evidence type="ECO:0000259" key="9">
    <source>
        <dbReference type="Pfam" id="PF00551"/>
    </source>
</evidence>
<reference evidence="11 12" key="1">
    <citation type="submission" date="2018-03" db="EMBL/GenBank/DDBJ databases">
        <title>Genomic Encyclopedia of Type Strains, Phase III (KMG-III): the genomes of soil and plant-associated and newly described type strains.</title>
        <authorList>
            <person name="Whitman W."/>
        </authorList>
    </citation>
    <scope>NUCLEOTIDE SEQUENCE [LARGE SCALE GENOMIC DNA]</scope>
    <source>
        <strain evidence="11 12">CGMCC 1.07653</strain>
    </source>
</reference>
<dbReference type="Pfam" id="PF02911">
    <property type="entry name" value="Formyl_trans_C"/>
    <property type="match status" value="1"/>
</dbReference>
<dbReference type="InterPro" id="IPR011034">
    <property type="entry name" value="Formyl_transferase-like_C_sf"/>
</dbReference>
<dbReference type="InterPro" id="IPR005793">
    <property type="entry name" value="Formyl_trans_C"/>
</dbReference>
<feature type="domain" description="Formyl transferase C-terminal" evidence="10">
    <location>
        <begin position="205"/>
        <end position="301"/>
    </location>
</feature>
<sequence>MNVVFMGTPAFAVPVLEAILNEGYTVSGVVTQPDRPKGRKKQLTLPPVKETALAHDLPVLQPETLKDDAARADILNLAPDVIITCAYGQLLPEAILNAPVHGCINVHASLLPKYRGGAPIHRAIMNGENETGVTIMYMVKKLDAGDMLKKESLSITAEDTTGTLHDRLSTLGARLLLETLTDIQKGTLTPEAQVEADATFAPNLERGEEKIAWTMSCEAVLNHIRGMNPWPVAYTTWQGETLKVWQARPAARFESKAEAGTVLRAGEEGLIVQTGGQPVQLTEVQPAGKKAMAAEDFLRGRGQTLTEGEVLGT</sequence>
<dbReference type="CDD" id="cd08646">
    <property type="entry name" value="FMT_core_Met-tRNA-FMT_N"/>
    <property type="match status" value="1"/>
</dbReference>
<keyword evidence="5 8" id="KW-0808">Transferase</keyword>
<dbReference type="OrthoDB" id="9802815at2"/>
<organism evidence="11 12">
    <name type="scientific">Salsuginibacillus halophilus</name>
    <dbReference type="NCBI Taxonomy" id="517424"/>
    <lineage>
        <taxon>Bacteria</taxon>
        <taxon>Bacillati</taxon>
        <taxon>Bacillota</taxon>
        <taxon>Bacilli</taxon>
        <taxon>Bacillales</taxon>
        <taxon>Bacillaceae</taxon>
        <taxon>Salsuginibacillus</taxon>
    </lineage>
</organism>
<dbReference type="SUPFAM" id="SSF53328">
    <property type="entry name" value="Formyltransferase"/>
    <property type="match status" value="1"/>
</dbReference>
<protein>
    <recommendedName>
        <fullName evidence="4 8">Methionyl-tRNA formyltransferase</fullName>
        <ecNumber evidence="3 8">2.1.2.9</ecNumber>
    </recommendedName>
</protein>
<dbReference type="NCBIfam" id="TIGR00460">
    <property type="entry name" value="fmt"/>
    <property type="match status" value="1"/>
</dbReference>
<evidence type="ECO:0000256" key="3">
    <source>
        <dbReference type="ARBA" id="ARBA00012261"/>
    </source>
</evidence>
<dbReference type="Proteomes" id="UP000242310">
    <property type="component" value="Unassembled WGS sequence"/>
</dbReference>
<evidence type="ECO:0000256" key="7">
    <source>
        <dbReference type="ARBA" id="ARBA00048558"/>
    </source>
</evidence>
<dbReference type="InterPro" id="IPR044135">
    <property type="entry name" value="Met-tRNA-FMT_C"/>
</dbReference>
<feature type="domain" description="Formyl transferase N-terminal" evidence="9">
    <location>
        <begin position="1"/>
        <end position="179"/>
    </location>
</feature>
<accession>A0A2P8HY38</accession>
<evidence type="ECO:0000256" key="5">
    <source>
        <dbReference type="ARBA" id="ARBA00022679"/>
    </source>
</evidence>
<dbReference type="InterPro" id="IPR037022">
    <property type="entry name" value="Formyl_trans_C_sf"/>
</dbReference>
<dbReference type="GO" id="GO:0004479">
    <property type="term" value="F:methionyl-tRNA formyltransferase activity"/>
    <property type="evidence" value="ECO:0007669"/>
    <property type="project" value="UniProtKB-UniRule"/>
</dbReference>
<gene>
    <name evidence="8" type="primary">fmt</name>
    <name evidence="11" type="ORF">B0H94_10150</name>
</gene>
<evidence type="ECO:0000313" key="11">
    <source>
        <dbReference type="EMBL" id="PSL51140.1"/>
    </source>
</evidence>
<evidence type="ECO:0000256" key="4">
    <source>
        <dbReference type="ARBA" id="ARBA00016014"/>
    </source>
</evidence>
<evidence type="ECO:0000313" key="12">
    <source>
        <dbReference type="Proteomes" id="UP000242310"/>
    </source>
</evidence>
<evidence type="ECO:0000256" key="1">
    <source>
        <dbReference type="ARBA" id="ARBA00002606"/>
    </source>
</evidence>
<dbReference type="AlphaFoldDB" id="A0A2P8HY38"/>
<evidence type="ECO:0000256" key="2">
    <source>
        <dbReference type="ARBA" id="ARBA00010699"/>
    </source>
</evidence>
<dbReference type="PANTHER" id="PTHR11138">
    <property type="entry name" value="METHIONYL-TRNA FORMYLTRANSFERASE"/>
    <property type="match status" value="1"/>
</dbReference>
<dbReference type="CDD" id="cd08704">
    <property type="entry name" value="Met_tRNA_FMT_C"/>
    <property type="match status" value="1"/>
</dbReference>
<dbReference type="PROSITE" id="PS00373">
    <property type="entry name" value="GART"/>
    <property type="match status" value="1"/>
</dbReference>
<feature type="binding site" evidence="8">
    <location>
        <begin position="109"/>
        <end position="112"/>
    </location>
    <ligand>
        <name>(6S)-5,6,7,8-tetrahydrofolate</name>
        <dbReference type="ChEBI" id="CHEBI:57453"/>
    </ligand>
</feature>
<dbReference type="PANTHER" id="PTHR11138:SF5">
    <property type="entry name" value="METHIONYL-TRNA FORMYLTRANSFERASE, MITOCHONDRIAL"/>
    <property type="match status" value="1"/>
</dbReference>
<evidence type="ECO:0000256" key="8">
    <source>
        <dbReference type="HAMAP-Rule" id="MF_00182"/>
    </source>
</evidence>
<keyword evidence="6 8" id="KW-0648">Protein biosynthesis</keyword>